<keyword evidence="5 9" id="KW-0963">Cytoplasm</keyword>
<reference evidence="12 13" key="1">
    <citation type="submission" date="2020-08" db="EMBL/GenBank/DDBJ databases">
        <title>Genomic Encyclopedia of Type Strains, Phase IV (KMG-IV): sequencing the most valuable type-strain genomes for metagenomic binning, comparative biology and taxonomic classification.</title>
        <authorList>
            <person name="Goeker M."/>
        </authorList>
    </citation>
    <scope>NUCLEOTIDE SEQUENCE [LARGE SCALE GENOMIC DNA]</scope>
    <source>
        <strain evidence="12 13">DSM 103725</strain>
    </source>
</reference>
<dbReference type="AlphaFoldDB" id="A0A7X0H9D5"/>
<dbReference type="RefSeq" id="WP_184679091.1">
    <property type="nucleotide sequence ID" value="NZ_JACHGY010000001.1"/>
</dbReference>
<evidence type="ECO:0000256" key="5">
    <source>
        <dbReference type="ARBA" id="ARBA00022490"/>
    </source>
</evidence>
<dbReference type="PANTHER" id="PTHR43090">
    <property type="entry name" value="1-(5-PHOSPHORIBOSYL)-5-[(5-PHOSPHORIBOSYLAMINO)METHYLIDENEAMINO] IMIDAZOLE-4-CARBOXAMIDE ISOMERASE"/>
    <property type="match status" value="1"/>
</dbReference>
<evidence type="ECO:0000313" key="12">
    <source>
        <dbReference type="EMBL" id="MBB6431636.1"/>
    </source>
</evidence>
<gene>
    <name evidence="9" type="primary">hisA</name>
    <name evidence="12" type="ORF">HNQ40_003442</name>
</gene>
<evidence type="ECO:0000313" key="13">
    <source>
        <dbReference type="Proteomes" id="UP000541810"/>
    </source>
</evidence>
<dbReference type="HAMAP" id="MF_01014">
    <property type="entry name" value="HisA"/>
    <property type="match status" value="1"/>
</dbReference>
<dbReference type="FunFam" id="3.20.20.70:FF:000009">
    <property type="entry name" value="1-(5-phosphoribosyl)-5-[(5-phosphoribosylamino)methylideneamino] imidazole-4-carboxamide isomerase"/>
    <property type="match status" value="1"/>
</dbReference>
<evidence type="ECO:0000256" key="3">
    <source>
        <dbReference type="ARBA" id="ARBA00005133"/>
    </source>
</evidence>
<evidence type="ECO:0000256" key="8">
    <source>
        <dbReference type="ARBA" id="ARBA00023235"/>
    </source>
</evidence>
<evidence type="ECO:0000256" key="7">
    <source>
        <dbReference type="ARBA" id="ARBA00023102"/>
    </source>
</evidence>
<evidence type="ECO:0000256" key="9">
    <source>
        <dbReference type="HAMAP-Rule" id="MF_01014"/>
    </source>
</evidence>
<keyword evidence="6 9" id="KW-0028">Amino-acid biosynthesis</keyword>
<evidence type="ECO:0000256" key="11">
    <source>
        <dbReference type="RuleBase" id="RU003658"/>
    </source>
</evidence>
<accession>A0A7X0H9D5</accession>
<keyword evidence="7 9" id="KW-0368">Histidine biosynthesis</keyword>
<proteinExistence type="inferred from homology"/>
<comment type="subcellular location">
    <subcellularLocation>
        <location evidence="2 9 11">Cytoplasm</location>
    </subcellularLocation>
</comment>
<evidence type="ECO:0000256" key="2">
    <source>
        <dbReference type="ARBA" id="ARBA00004496"/>
    </source>
</evidence>
<sequence>MHLFPAIDLRGGKVVRLMQGDYAQQTTYGDNPLDQAKQFEDAGATWLHVVDLDGAKTGQLAHRDEIHDICSKTSLKVEVGGGVRSEATIDALLHIGVTRAIIGTAALRNWDWFESLMGNPTYRGRLVLGLDAREGKLAVSGWEETTDTTAIEVAQKVSDWPLAAIVYTDIATDGTLKGPNIEQTKAMCEATHTPIVASGGVGTLEHLAALRELPVQGAIIGRSLYENTFTIDDALAVFEKGRAIDA</sequence>
<keyword evidence="13" id="KW-1185">Reference proteome</keyword>
<dbReference type="InterPro" id="IPR013785">
    <property type="entry name" value="Aldolase_TIM"/>
</dbReference>
<dbReference type="GO" id="GO:0000105">
    <property type="term" value="P:L-histidine biosynthetic process"/>
    <property type="evidence" value="ECO:0007669"/>
    <property type="project" value="UniProtKB-UniRule"/>
</dbReference>
<comment type="caution">
    <text evidence="12">The sequence shown here is derived from an EMBL/GenBank/DDBJ whole genome shotgun (WGS) entry which is preliminary data.</text>
</comment>
<keyword evidence="8 9" id="KW-0413">Isomerase</keyword>
<evidence type="ECO:0000256" key="10">
    <source>
        <dbReference type="RuleBase" id="RU003657"/>
    </source>
</evidence>
<dbReference type="GO" id="GO:0005737">
    <property type="term" value="C:cytoplasm"/>
    <property type="evidence" value="ECO:0007669"/>
    <property type="project" value="UniProtKB-SubCell"/>
</dbReference>
<dbReference type="GO" id="GO:0003949">
    <property type="term" value="F:1-(5-phosphoribosyl)-5-[(5-phosphoribosylamino)methylideneamino]imidazole-4-carboxamide isomerase activity"/>
    <property type="evidence" value="ECO:0007669"/>
    <property type="project" value="UniProtKB-UniRule"/>
</dbReference>
<dbReference type="Gene3D" id="3.20.20.70">
    <property type="entry name" value="Aldolase class I"/>
    <property type="match status" value="1"/>
</dbReference>
<name>A0A7X0H9D5_9BACT</name>
<comment type="pathway">
    <text evidence="3 9 11">Amino-acid biosynthesis; L-histidine biosynthesis; L-histidine from 5-phospho-alpha-D-ribose 1-diphosphate: step 4/9.</text>
</comment>
<protein>
    <recommendedName>
        <fullName evidence="9 11">1-(5-phosphoribosyl)-5-[(5-phosphoribosylamino)methylideneamino] imidazole-4-carboxamide isomerase</fullName>
        <ecNumber evidence="9 11">5.3.1.16</ecNumber>
    </recommendedName>
    <alternativeName>
        <fullName evidence="9">Phosphoribosylformimino-5-aminoimidazole carboxamide ribotide isomerase</fullName>
    </alternativeName>
</protein>
<organism evidence="12 13">
    <name type="scientific">Algisphaera agarilytica</name>
    <dbReference type="NCBI Taxonomy" id="1385975"/>
    <lineage>
        <taxon>Bacteria</taxon>
        <taxon>Pseudomonadati</taxon>
        <taxon>Planctomycetota</taxon>
        <taxon>Phycisphaerae</taxon>
        <taxon>Phycisphaerales</taxon>
        <taxon>Phycisphaeraceae</taxon>
        <taxon>Algisphaera</taxon>
    </lineage>
</organism>
<dbReference type="InterPro" id="IPR023016">
    <property type="entry name" value="HisA/PriA"/>
</dbReference>
<dbReference type="PANTHER" id="PTHR43090:SF2">
    <property type="entry name" value="1-(5-PHOSPHORIBOSYL)-5-[(5-PHOSPHORIBOSYLAMINO)METHYLIDENEAMINO] IMIDAZOLE-4-CARBOXAMIDE ISOMERASE"/>
    <property type="match status" value="1"/>
</dbReference>
<dbReference type="Proteomes" id="UP000541810">
    <property type="component" value="Unassembled WGS sequence"/>
</dbReference>
<feature type="active site" description="Proton acceptor" evidence="9">
    <location>
        <position position="8"/>
    </location>
</feature>
<feature type="active site" description="Proton donor" evidence="9">
    <location>
        <position position="131"/>
    </location>
</feature>
<evidence type="ECO:0000256" key="6">
    <source>
        <dbReference type="ARBA" id="ARBA00022605"/>
    </source>
</evidence>
<comment type="similarity">
    <text evidence="4 9 10">Belongs to the HisA/HisF family.</text>
</comment>
<evidence type="ECO:0000256" key="4">
    <source>
        <dbReference type="ARBA" id="ARBA00009667"/>
    </source>
</evidence>
<dbReference type="CDD" id="cd04732">
    <property type="entry name" value="HisA"/>
    <property type="match status" value="1"/>
</dbReference>
<dbReference type="UniPathway" id="UPA00031">
    <property type="reaction ID" value="UER00009"/>
</dbReference>
<dbReference type="InterPro" id="IPR006063">
    <property type="entry name" value="HisA_bact_arch"/>
</dbReference>
<dbReference type="GO" id="GO:0000162">
    <property type="term" value="P:L-tryptophan biosynthetic process"/>
    <property type="evidence" value="ECO:0007669"/>
    <property type="project" value="TreeGrafter"/>
</dbReference>
<dbReference type="SUPFAM" id="SSF51366">
    <property type="entry name" value="Ribulose-phoshate binding barrel"/>
    <property type="match status" value="1"/>
</dbReference>
<dbReference type="InterPro" id="IPR011060">
    <property type="entry name" value="RibuloseP-bd_barrel"/>
</dbReference>
<dbReference type="InterPro" id="IPR044524">
    <property type="entry name" value="Isoase_HisA-like"/>
</dbReference>
<comment type="catalytic activity">
    <reaction evidence="1 9 11">
        <text>1-(5-phospho-beta-D-ribosyl)-5-[(5-phospho-beta-D-ribosylamino)methylideneamino]imidazole-4-carboxamide = 5-[(5-phospho-1-deoxy-D-ribulos-1-ylimino)methylamino]-1-(5-phospho-beta-D-ribosyl)imidazole-4-carboxamide</text>
        <dbReference type="Rhea" id="RHEA:15469"/>
        <dbReference type="ChEBI" id="CHEBI:58435"/>
        <dbReference type="ChEBI" id="CHEBI:58525"/>
        <dbReference type="EC" id="5.3.1.16"/>
    </reaction>
</comment>
<dbReference type="EMBL" id="JACHGY010000001">
    <property type="protein sequence ID" value="MBB6431636.1"/>
    <property type="molecule type" value="Genomic_DNA"/>
</dbReference>
<dbReference type="Pfam" id="PF00977">
    <property type="entry name" value="His_biosynth"/>
    <property type="match status" value="1"/>
</dbReference>
<dbReference type="NCBIfam" id="TIGR00007">
    <property type="entry name" value="1-(5-phosphoribosyl)-5-[(5-phosphoribosylamino)methylideneamino]imidazole-4-carboxamide isomerase"/>
    <property type="match status" value="1"/>
</dbReference>
<dbReference type="EC" id="5.3.1.16" evidence="9 11"/>
<dbReference type="InterPro" id="IPR006062">
    <property type="entry name" value="His_biosynth"/>
</dbReference>
<evidence type="ECO:0000256" key="1">
    <source>
        <dbReference type="ARBA" id="ARBA00000901"/>
    </source>
</evidence>